<dbReference type="Proteomes" id="UP000092691">
    <property type="component" value="Chromosome"/>
</dbReference>
<name>A0A154I801_RHILE</name>
<dbReference type="OrthoDB" id="7160352at2"/>
<dbReference type="EMBL" id="LVYU01000156">
    <property type="protein sequence ID" value="KZA96676.1"/>
    <property type="molecule type" value="Genomic_DNA"/>
</dbReference>
<dbReference type="Pfam" id="PF04014">
    <property type="entry name" value="MazE_antitoxin"/>
    <property type="match status" value="1"/>
</dbReference>
<dbReference type="NCBIfam" id="TIGR01439">
    <property type="entry name" value="lp_hng_hel_AbrB"/>
    <property type="match status" value="1"/>
</dbReference>
<reference evidence="3" key="1">
    <citation type="submission" date="2016-03" db="EMBL/GenBank/DDBJ databases">
        <title>Microsymbionts genomes from the relict species Vavilovia formosa.</title>
        <authorList>
            <person name="Chirak E."/>
            <person name="Kimeklis A."/>
            <person name="Kopat V."/>
            <person name="Andronov E."/>
        </authorList>
    </citation>
    <scope>NUCLEOTIDE SEQUENCE [LARGE SCALE GENOMIC DNA]</scope>
    <source>
        <strain evidence="3">Vaf12</strain>
    </source>
</reference>
<organism evidence="3">
    <name type="scientific">Rhizobium leguminosarum</name>
    <dbReference type="NCBI Taxonomy" id="384"/>
    <lineage>
        <taxon>Bacteria</taxon>
        <taxon>Pseudomonadati</taxon>
        <taxon>Pseudomonadota</taxon>
        <taxon>Alphaproteobacteria</taxon>
        <taxon>Hyphomicrobiales</taxon>
        <taxon>Rhizobiaceae</taxon>
        <taxon>Rhizobium/Agrobacterium group</taxon>
        <taxon>Rhizobium</taxon>
    </lineage>
</organism>
<dbReference type="SMART" id="SM00966">
    <property type="entry name" value="SpoVT_AbrB"/>
    <property type="match status" value="1"/>
</dbReference>
<gene>
    <name evidence="3" type="ORF">A4A59_06225</name>
    <name evidence="2" type="ORF">BA011_11825</name>
</gene>
<feature type="domain" description="SpoVT-AbrB" evidence="1">
    <location>
        <begin position="4"/>
        <end position="49"/>
    </location>
</feature>
<dbReference type="AlphaFoldDB" id="A0A154I801"/>
<dbReference type="GeneID" id="67482819"/>
<reference evidence="2 4" key="2">
    <citation type="submission" date="2016-06" db="EMBL/GenBank/DDBJ databases">
        <title>Microsymbionts genomes from the relict species Vavilovia formosa.</title>
        <authorList>
            <person name="Chirak E."/>
            <person name="Kimeklis A."/>
            <person name="Andronov E."/>
        </authorList>
    </citation>
    <scope>NUCLEOTIDE SEQUENCE [LARGE SCALE GENOMIC DNA]</scope>
    <source>
        <strain evidence="2 4">Vaf10</strain>
    </source>
</reference>
<dbReference type="EMBL" id="CP016286">
    <property type="protein sequence ID" value="ANP86346.1"/>
    <property type="molecule type" value="Genomic_DNA"/>
</dbReference>
<dbReference type="Gene3D" id="2.10.260.10">
    <property type="match status" value="1"/>
</dbReference>
<dbReference type="GO" id="GO:0003677">
    <property type="term" value="F:DNA binding"/>
    <property type="evidence" value="ECO:0007669"/>
    <property type="project" value="InterPro"/>
</dbReference>
<evidence type="ECO:0000313" key="2">
    <source>
        <dbReference type="EMBL" id="ANP86346.1"/>
    </source>
</evidence>
<dbReference type="RefSeq" id="WP_017961195.1">
    <property type="nucleotide sequence ID" value="NZ_CP016286.1"/>
</dbReference>
<evidence type="ECO:0000313" key="4">
    <source>
        <dbReference type="Proteomes" id="UP000092691"/>
    </source>
</evidence>
<evidence type="ECO:0000259" key="1">
    <source>
        <dbReference type="SMART" id="SM00966"/>
    </source>
</evidence>
<evidence type="ECO:0000313" key="3">
    <source>
        <dbReference type="EMBL" id="KZA96676.1"/>
    </source>
</evidence>
<sequence>MATATLSTKFQISIPKEVREQQHWSAGQEFVFIPKGKGVLLMPVPTLADLRGIAEGADKKNYRDRNDRF</sequence>
<dbReference type="InterPro" id="IPR037914">
    <property type="entry name" value="SpoVT-AbrB_sf"/>
</dbReference>
<dbReference type="InterPro" id="IPR007159">
    <property type="entry name" value="SpoVT-AbrB_dom"/>
</dbReference>
<protein>
    <submittedName>
        <fullName evidence="3">AbrB family transcriptional regulator</fullName>
    </submittedName>
</protein>
<accession>A0A154I801</accession>
<dbReference type="SUPFAM" id="SSF89447">
    <property type="entry name" value="AbrB/MazE/MraZ-like"/>
    <property type="match status" value="1"/>
</dbReference>
<proteinExistence type="predicted"/>